<dbReference type="Proteomes" id="UP000247476">
    <property type="component" value="Unassembled WGS sequence"/>
</dbReference>
<dbReference type="InterPro" id="IPR023210">
    <property type="entry name" value="NADP_OxRdtase_dom"/>
</dbReference>
<dbReference type="OrthoDB" id="9773828at2"/>
<evidence type="ECO:0000313" key="3">
    <source>
        <dbReference type="Proteomes" id="UP000247476"/>
    </source>
</evidence>
<dbReference type="GO" id="GO:0016491">
    <property type="term" value="F:oxidoreductase activity"/>
    <property type="evidence" value="ECO:0007669"/>
    <property type="project" value="InterPro"/>
</dbReference>
<dbReference type="PRINTS" id="PR00069">
    <property type="entry name" value="ALDKETRDTASE"/>
</dbReference>
<evidence type="ECO:0000313" key="2">
    <source>
        <dbReference type="EMBL" id="PYI53040.1"/>
    </source>
</evidence>
<dbReference type="EMBL" id="QJVJ01000008">
    <property type="protein sequence ID" value="PYI53040.1"/>
    <property type="molecule type" value="Genomic_DNA"/>
</dbReference>
<dbReference type="PANTHER" id="PTHR43312">
    <property type="entry name" value="D-THREO-ALDOSE 1-DEHYDROGENASE"/>
    <property type="match status" value="1"/>
</dbReference>
<dbReference type="Gene3D" id="3.20.20.100">
    <property type="entry name" value="NADP-dependent oxidoreductase domain"/>
    <property type="match status" value="1"/>
</dbReference>
<evidence type="ECO:0000259" key="1">
    <source>
        <dbReference type="Pfam" id="PF00248"/>
    </source>
</evidence>
<gene>
    <name evidence="2" type="ORF">DLM86_18750</name>
</gene>
<dbReference type="Pfam" id="PF00248">
    <property type="entry name" value="Aldo_ket_red"/>
    <property type="match status" value="1"/>
</dbReference>
<protein>
    <submittedName>
        <fullName evidence="2">Aldo/keto reductase</fullName>
    </submittedName>
</protein>
<name>A0A2V5KFY3_9BACL</name>
<keyword evidence="3" id="KW-1185">Reference proteome</keyword>
<proteinExistence type="predicted"/>
<accession>A0A2V5KFY3</accession>
<dbReference type="RefSeq" id="WP_110841588.1">
    <property type="nucleotide sequence ID" value="NZ_QJVJ01000008.1"/>
</dbReference>
<feature type="domain" description="NADP-dependent oxidoreductase" evidence="1">
    <location>
        <begin position="16"/>
        <end position="199"/>
    </location>
</feature>
<sequence>MRYRTFGKIGFQVSSLGFGAMNLPGVPLEQARAALNYALDNGINYIDTAAAYRNSEEIIGECISHRRDEYFLATKTGKRDYASAKEEIERSLTRMKTDVIDLLQIHYVNYVHEFKAAMEEDGAYRAALEAKKAGKIRHIGITGHRPELLAKWIQKDEFDQVLFHLNLAQPFALNELIPELTRRNMGKVAMKPLSGGFIQPVDKAIRYPYSQDVHVIISGMVSVDEVKENIAAMEREVEDAEREELERLALRLGTHNCRRCNYCSCPLGIPIPDVMISSVIREELGLLPKGVGFYEKHKEKIVSCADYEPCKEKPQCQQQCPYHLPMQSVIQKAAASY</sequence>
<dbReference type="InterPro" id="IPR020471">
    <property type="entry name" value="AKR"/>
</dbReference>
<dbReference type="InterPro" id="IPR036812">
    <property type="entry name" value="NAD(P)_OxRdtase_dom_sf"/>
</dbReference>
<dbReference type="PANTHER" id="PTHR43312:SF1">
    <property type="entry name" value="NADP-DEPENDENT OXIDOREDUCTASE DOMAIN-CONTAINING PROTEIN"/>
    <property type="match status" value="1"/>
</dbReference>
<comment type="caution">
    <text evidence="2">The sequence shown here is derived from an EMBL/GenBank/DDBJ whole genome shotgun (WGS) entry which is preliminary data.</text>
</comment>
<dbReference type="InterPro" id="IPR053135">
    <property type="entry name" value="AKR2_Oxidoreductase"/>
</dbReference>
<dbReference type="CDD" id="cd19100">
    <property type="entry name" value="AKR_unchar"/>
    <property type="match status" value="1"/>
</dbReference>
<dbReference type="AlphaFoldDB" id="A0A2V5KFY3"/>
<organism evidence="2 3">
    <name type="scientific">Paenibacillus flagellatus</name>
    <dbReference type="NCBI Taxonomy" id="2211139"/>
    <lineage>
        <taxon>Bacteria</taxon>
        <taxon>Bacillati</taxon>
        <taxon>Bacillota</taxon>
        <taxon>Bacilli</taxon>
        <taxon>Bacillales</taxon>
        <taxon>Paenibacillaceae</taxon>
        <taxon>Paenibacillus</taxon>
    </lineage>
</organism>
<dbReference type="SUPFAM" id="SSF46548">
    <property type="entry name" value="alpha-helical ferredoxin"/>
    <property type="match status" value="1"/>
</dbReference>
<dbReference type="SUPFAM" id="SSF51430">
    <property type="entry name" value="NAD(P)-linked oxidoreductase"/>
    <property type="match status" value="1"/>
</dbReference>
<reference evidence="2 3" key="1">
    <citation type="submission" date="2018-05" db="EMBL/GenBank/DDBJ databases">
        <title>Paenibacillus flagellatus sp. nov., isolated from selenium mineral soil.</title>
        <authorList>
            <person name="Dai X."/>
        </authorList>
    </citation>
    <scope>NUCLEOTIDE SEQUENCE [LARGE SCALE GENOMIC DNA]</scope>
    <source>
        <strain evidence="2 3">DXL2</strain>
    </source>
</reference>